<feature type="transmembrane region" description="Helical" evidence="7">
    <location>
        <begin position="36"/>
        <end position="55"/>
    </location>
</feature>
<evidence type="ECO:0008006" key="10">
    <source>
        <dbReference type="Google" id="ProtNLM"/>
    </source>
</evidence>
<dbReference type="AlphaFoldDB" id="A0A1Y1X8S5"/>
<dbReference type="PANTHER" id="PTHR15301">
    <property type="entry name" value="INSULIN-INDUCED GENE 1"/>
    <property type="match status" value="1"/>
</dbReference>
<comment type="caution">
    <text evidence="8">The sequence shown here is derived from an EMBL/GenBank/DDBJ whole genome shotgun (WGS) entry which is preliminary data.</text>
</comment>
<comment type="similarity">
    <text evidence="2">Belongs to the INSIG family.</text>
</comment>
<dbReference type="Pfam" id="PF07281">
    <property type="entry name" value="INSIG"/>
    <property type="match status" value="1"/>
</dbReference>
<feature type="transmembrane region" description="Helical" evidence="7">
    <location>
        <begin position="164"/>
        <end position="181"/>
    </location>
</feature>
<dbReference type="EMBL" id="MCFE01000680">
    <property type="protein sequence ID" value="ORX82160.1"/>
    <property type="molecule type" value="Genomic_DNA"/>
</dbReference>
<dbReference type="InterPro" id="IPR025929">
    <property type="entry name" value="INSIG_fam"/>
</dbReference>
<evidence type="ECO:0000313" key="9">
    <source>
        <dbReference type="Proteomes" id="UP000193498"/>
    </source>
</evidence>
<evidence type="ECO:0000256" key="5">
    <source>
        <dbReference type="ARBA" id="ARBA00022989"/>
    </source>
</evidence>
<name>A0A1Y1X8S5_9FUNG</name>
<dbReference type="InParanoid" id="A0A1Y1X8S5"/>
<keyword evidence="6 7" id="KW-0472">Membrane</keyword>
<evidence type="ECO:0000256" key="3">
    <source>
        <dbReference type="ARBA" id="ARBA00022692"/>
    </source>
</evidence>
<organism evidence="8 9">
    <name type="scientific">Basidiobolus meristosporus CBS 931.73</name>
    <dbReference type="NCBI Taxonomy" id="1314790"/>
    <lineage>
        <taxon>Eukaryota</taxon>
        <taxon>Fungi</taxon>
        <taxon>Fungi incertae sedis</taxon>
        <taxon>Zoopagomycota</taxon>
        <taxon>Entomophthoromycotina</taxon>
        <taxon>Basidiobolomycetes</taxon>
        <taxon>Basidiobolales</taxon>
        <taxon>Basidiobolaceae</taxon>
        <taxon>Basidiobolus</taxon>
    </lineage>
</organism>
<keyword evidence="5 7" id="KW-1133">Transmembrane helix</keyword>
<dbReference type="FunCoup" id="A0A1Y1X8S5">
    <property type="interactions" value="218"/>
</dbReference>
<feature type="transmembrane region" description="Helical" evidence="7">
    <location>
        <begin position="187"/>
        <end position="207"/>
    </location>
</feature>
<evidence type="ECO:0000256" key="2">
    <source>
        <dbReference type="ARBA" id="ARBA00007475"/>
    </source>
</evidence>
<comment type="subcellular location">
    <subcellularLocation>
        <location evidence="1">Endoplasmic reticulum membrane</location>
        <topology evidence="1">Multi-pass membrane protein</topology>
    </subcellularLocation>
</comment>
<accession>A0A1Y1X8S5</accession>
<protein>
    <recommendedName>
        <fullName evidence="10">INSIG-domain-containing protein</fullName>
    </recommendedName>
</protein>
<feature type="transmembrane region" description="Helical" evidence="7">
    <location>
        <begin position="75"/>
        <end position="99"/>
    </location>
</feature>
<reference evidence="8 9" key="1">
    <citation type="submission" date="2016-07" db="EMBL/GenBank/DDBJ databases">
        <title>Pervasive Adenine N6-methylation of Active Genes in Fungi.</title>
        <authorList>
            <consortium name="DOE Joint Genome Institute"/>
            <person name="Mondo S.J."/>
            <person name="Dannebaum R.O."/>
            <person name="Kuo R.C."/>
            <person name="Labutti K."/>
            <person name="Haridas S."/>
            <person name="Kuo A."/>
            <person name="Salamov A."/>
            <person name="Ahrendt S.R."/>
            <person name="Lipzen A."/>
            <person name="Sullivan W."/>
            <person name="Andreopoulos W.B."/>
            <person name="Clum A."/>
            <person name="Lindquist E."/>
            <person name="Daum C."/>
            <person name="Ramamoorthy G.K."/>
            <person name="Gryganskyi A."/>
            <person name="Culley D."/>
            <person name="Magnuson J.K."/>
            <person name="James T.Y."/>
            <person name="O'Malley M.A."/>
            <person name="Stajich J.E."/>
            <person name="Spatafora J.W."/>
            <person name="Visel A."/>
            <person name="Grigoriev I.V."/>
        </authorList>
    </citation>
    <scope>NUCLEOTIDE SEQUENCE [LARGE SCALE GENOMIC DNA]</scope>
    <source>
        <strain evidence="8 9">CBS 931.73</strain>
    </source>
</reference>
<dbReference type="PANTHER" id="PTHR15301:SF3">
    <property type="entry name" value="PROTEIN NSG1-RELATED"/>
    <property type="match status" value="1"/>
</dbReference>
<dbReference type="Proteomes" id="UP000193498">
    <property type="component" value="Unassembled WGS sequence"/>
</dbReference>
<keyword evidence="4" id="KW-0256">Endoplasmic reticulum</keyword>
<proteinExistence type="inferred from homology"/>
<evidence type="ECO:0000256" key="1">
    <source>
        <dbReference type="ARBA" id="ARBA00004477"/>
    </source>
</evidence>
<dbReference type="GO" id="GO:0005789">
    <property type="term" value="C:endoplasmic reticulum membrane"/>
    <property type="evidence" value="ECO:0007669"/>
    <property type="project" value="UniProtKB-SubCell"/>
</dbReference>
<keyword evidence="9" id="KW-1185">Reference proteome</keyword>
<evidence type="ECO:0000256" key="4">
    <source>
        <dbReference type="ARBA" id="ARBA00022824"/>
    </source>
</evidence>
<evidence type="ECO:0000256" key="7">
    <source>
        <dbReference type="SAM" id="Phobius"/>
    </source>
</evidence>
<evidence type="ECO:0000256" key="6">
    <source>
        <dbReference type="ARBA" id="ARBA00023136"/>
    </source>
</evidence>
<keyword evidence="3 7" id="KW-0812">Transmembrane</keyword>
<dbReference type="GO" id="GO:0016126">
    <property type="term" value="P:sterol biosynthetic process"/>
    <property type="evidence" value="ECO:0007669"/>
    <property type="project" value="TreeGrafter"/>
</dbReference>
<gene>
    <name evidence="8" type="ORF">K493DRAFT_320508</name>
</gene>
<evidence type="ECO:0000313" key="8">
    <source>
        <dbReference type="EMBL" id="ORX82160.1"/>
    </source>
</evidence>
<sequence>MTIRPTVGNHDRVFNRTIPMTLVDSAYTCYLHTSSFYYIIRALILFLIGFTLALINDQLDVQQNITQYPDPVTRLIVSGRTAVLSGFLAVGLAIAYSWLDMYYSGKPHIFYEDWTNSIRSLGGFLGLHLVASKISIPDTAELTGVFTLVAFGLWFFLDSTVHGFLIALLSTAIGTLGVYHFTQPDFYGLRVATPCLVYSSCICFGTLGRQIAIIPREWYAHAPRHE</sequence>
<dbReference type="OrthoDB" id="205546at2759"/>
<dbReference type="STRING" id="1314790.A0A1Y1X8S5"/>
<feature type="transmembrane region" description="Helical" evidence="7">
    <location>
        <begin position="139"/>
        <end position="157"/>
    </location>
</feature>